<dbReference type="PATRIC" id="fig|1335757.3.peg.711"/>
<keyword evidence="6 10" id="KW-1133">Transmembrane helix</keyword>
<dbReference type="GO" id="GO:0005886">
    <property type="term" value="C:plasma membrane"/>
    <property type="evidence" value="ECO:0007669"/>
    <property type="project" value="TreeGrafter"/>
</dbReference>
<dbReference type="InterPro" id="IPR013785">
    <property type="entry name" value="Aldolase_TIM"/>
</dbReference>
<dbReference type="PROSITE" id="PS00557">
    <property type="entry name" value="FMN_HYDROXY_ACID_DH_1"/>
    <property type="match status" value="1"/>
</dbReference>
<evidence type="ECO:0000313" key="13">
    <source>
        <dbReference type="Proteomes" id="UP000017640"/>
    </source>
</evidence>
<dbReference type="HOGENOM" id="CLU_409325_0_0_6"/>
<evidence type="ECO:0000259" key="11">
    <source>
        <dbReference type="PROSITE" id="PS51349"/>
    </source>
</evidence>
<accession>U5T387</accession>
<evidence type="ECO:0000256" key="6">
    <source>
        <dbReference type="ARBA" id="ARBA00022989"/>
    </source>
</evidence>
<protein>
    <recommendedName>
        <fullName evidence="11">FMN hydroxy acid dehydrogenase domain-containing protein</fullName>
    </recommendedName>
</protein>
<feature type="transmembrane region" description="Helical" evidence="10">
    <location>
        <begin position="71"/>
        <end position="94"/>
    </location>
</feature>
<dbReference type="FunFam" id="3.20.20.70:FF:000029">
    <property type="entry name" value="L-lactate dehydrogenase"/>
    <property type="match status" value="1"/>
</dbReference>
<name>U5T387_9GAMM</name>
<dbReference type="GO" id="GO:0010181">
    <property type="term" value="F:FMN binding"/>
    <property type="evidence" value="ECO:0007669"/>
    <property type="project" value="InterPro"/>
</dbReference>
<keyword evidence="13" id="KW-1185">Reference proteome</keyword>
<evidence type="ECO:0000256" key="2">
    <source>
        <dbReference type="ARBA" id="ARBA00004141"/>
    </source>
</evidence>
<feature type="transmembrane region" description="Helical" evidence="10">
    <location>
        <begin position="37"/>
        <end position="59"/>
    </location>
</feature>
<feature type="transmembrane region" description="Helical" evidence="10">
    <location>
        <begin position="232"/>
        <end position="252"/>
    </location>
</feature>
<comment type="similarity">
    <text evidence="9">Belongs to the FMN-dependent alpha-hydroxy acid dehydrogenase family.</text>
</comment>
<proteinExistence type="inferred from homology"/>
<dbReference type="InterPro" id="IPR012133">
    <property type="entry name" value="Alpha-hydoxy_acid_DH_FMN"/>
</dbReference>
<dbReference type="Pfam" id="PF03547">
    <property type="entry name" value="Mem_trans"/>
    <property type="match status" value="1"/>
</dbReference>
<dbReference type="PROSITE" id="PS51349">
    <property type="entry name" value="FMN_HYDROXY_ACID_DH_2"/>
    <property type="match status" value="1"/>
</dbReference>
<evidence type="ECO:0000256" key="3">
    <source>
        <dbReference type="ARBA" id="ARBA00022630"/>
    </source>
</evidence>
<feature type="transmembrane region" description="Helical" evidence="10">
    <location>
        <begin position="142"/>
        <end position="159"/>
    </location>
</feature>
<evidence type="ECO:0000256" key="8">
    <source>
        <dbReference type="ARBA" id="ARBA00023136"/>
    </source>
</evidence>
<keyword evidence="8 10" id="KW-0472">Membrane</keyword>
<evidence type="ECO:0000256" key="1">
    <source>
        <dbReference type="ARBA" id="ARBA00001917"/>
    </source>
</evidence>
<dbReference type="PANTHER" id="PTHR10578">
    <property type="entry name" value="S -2-HYDROXY-ACID OXIDASE-RELATED"/>
    <property type="match status" value="1"/>
</dbReference>
<dbReference type="eggNOG" id="COG0679">
    <property type="taxonomic scope" value="Bacteria"/>
</dbReference>
<evidence type="ECO:0000313" key="12">
    <source>
        <dbReference type="EMBL" id="AGY91721.1"/>
    </source>
</evidence>
<evidence type="ECO:0000256" key="9">
    <source>
        <dbReference type="ARBA" id="ARBA00024042"/>
    </source>
</evidence>
<feature type="domain" description="FMN hydroxy acid dehydrogenase" evidence="11">
    <location>
        <begin position="282"/>
        <end position="664"/>
    </location>
</feature>
<keyword evidence="4" id="KW-0288">FMN</keyword>
<dbReference type="STRING" id="1335757.SPICUR_03650"/>
<dbReference type="SUPFAM" id="SSF51395">
    <property type="entry name" value="FMN-linked oxidoreductases"/>
    <property type="match status" value="1"/>
</dbReference>
<sequence length="671" mass="72010">MLSEHTVGGLNTFVFYFALPALLLVETYQAPAATRDIGSLIAGYYLPGIALFFAALLIARRLIGLRLADAAVQALAAVFSNVGFIGLPLVILLFGSEAALPAVAIVMGDTIVMLGLATALIEADLGDPRALSALFRRIAVGVVKNPIVMAGVIGLTLNLTQVPIADPLMRYGGLLADAAGPCALFALGATLAGRPISQGAGETAWVCLLKLIVHPALVAVALIGLFDLPPVWVAVGILQAALPVAANVYVLAQRYQLRPAQTSTGIFFSTALGIISPTAEANEVAVITCIDDLKRLYKRRVPKMFYDYCETGSWTEQTFQENSSDFQSIYFRQRVAIDMTNRTTAGQMLGEDVRMPVALSPVGLTGMQHADGEILAAKAAEDFGVPFTLSTLSICSIEDVAAETTKPFWFQVYTLSDDDFMRRLMERARAANCSAIVITLDLQVQGQRHKDLKNGLSAPPKLTIKSIANLATKVSWGLEMLGAKRRTFGNVVGHAQGVTDSSSLSSWTAEAFDHSLDWNRVKELMDMWGGKVVLKGIMNRADAERAVELGADAIVVSNHGGRQLDGALSSIRVLPDIIEAVGDRIEVYFDSGVRSGQDILKALALGADGVMIGRAWVYGLGAMGQDGVTKALEVLHKELDTTMALCGHRDINEVNREILHIPEDFEGRWAN</sequence>
<keyword evidence="7" id="KW-0560">Oxidoreductase</keyword>
<dbReference type="NCBIfam" id="NF008398">
    <property type="entry name" value="PRK11197.1"/>
    <property type="match status" value="1"/>
</dbReference>
<feature type="transmembrane region" description="Helical" evidence="10">
    <location>
        <begin position="204"/>
        <end position="226"/>
    </location>
</feature>
<dbReference type="InterPro" id="IPR000262">
    <property type="entry name" value="FMN-dep_DH"/>
</dbReference>
<keyword evidence="3" id="KW-0285">Flavoprotein</keyword>
<dbReference type="InterPro" id="IPR004776">
    <property type="entry name" value="Mem_transp_PIN-like"/>
</dbReference>
<dbReference type="KEGG" id="spiu:SPICUR_03650"/>
<feature type="transmembrane region" description="Helical" evidence="10">
    <location>
        <begin position="7"/>
        <end position="25"/>
    </location>
</feature>
<dbReference type="Proteomes" id="UP000017640">
    <property type="component" value="Chromosome"/>
</dbReference>
<reference evidence="12 13" key="1">
    <citation type="journal article" date="2013" name="BMC Genomics">
        <title>Genomes of "Spiribacter", a streamlined, successful halophilic bacterium.</title>
        <authorList>
            <person name="Lopez-Perez M."/>
            <person name="Ghai R."/>
            <person name="Leon M.J."/>
            <person name="Rodriguez-Olmos A."/>
            <person name="Copa-Patino J.L."/>
            <person name="Soliveri J."/>
            <person name="Sanchez-Porro C."/>
            <person name="Ventosa A."/>
            <person name="Rodriguez-Valera F."/>
        </authorList>
    </citation>
    <scope>NUCLEOTIDE SEQUENCE [LARGE SCALE GENOMIC DNA]</scope>
    <source>
        <strain evidence="12 13">UAH-SP71</strain>
    </source>
</reference>
<organism evidence="12 13">
    <name type="scientific">Spiribacter curvatus</name>
    <dbReference type="NCBI Taxonomy" id="1335757"/>
    <lineage>
        <taxon>Bacteria</taxon>
        <taxon>Pseudomonadati</taxon>
        <taxon>Pseudomonadota</taxon>
        <taxon>Gammaproteobacteria</taxon>
        <taxon>Chromatiales</taxon>
        <taxon>Ectothiorhodospiraceae</taxon>
        <taxon>Spiribacter</taxon>
    </lineage>
</organism>
<dbReference type="eggNOG" id="COG1304">
    <property type="taxonomic scope" value="Bacteria"/>
</dbReference>
<dbReference type="Pfam" id="PF01070">
    <property type="entry name" value="FMN_dh"/>
    <property type="match status" value="1"/>
</dbReference>
<feature type="transmembrane region" description="Helical" evidence="10">
    <location>
        <begin position="100"/>
        <end position="121"/>
    </location>
</feature>
<evidence type="ECO:0000256" key="7">
    <source>
        <dbReference type="ARBA" id="ARBA00023002"/>
    </source>
</evidence>
<gene>
    <name evidence="12" type="ORF">SPICUR_03650</name>
</gene>
<dbReference type="GO" id="GO:0016614">
    <property type="term" value="F:oxidoreductase activity, acting on CH-OH group of donors"/>
    <property type="evidence" value="ECO:0007669"/>
    <property type="project" value="UniProtKB-ARBA"/>
</dbReference>
<dbReference type="GO" id="GO:0055085">
    <property type="term" value="P:transmembrane transport"/>
    <property type="evidence" value="ECO:0007669"/>
    <property type="project" value="InterPro"/>
</dbReference>
<dbReference type="EMBL" id="CP005990">
    <property type="protein sequence ID" value="AGY91721.1"/>
    <property type="molecule type" value="Genomic_DNA"/>
</dbReference>
<evidence type="ECO:0000256" key="5">
    <source>
        <dbReference type="ARBA" id="ARBA00022692"/>
    </source>
</evidence>
<keyword evidence="5 10" id="KW-0812">Transmembrane</keyword>
<dbReference type="InterPro" id="IPR037396">
    <property type="entry name" value="FMN_HAD"/>
</dbReference>
<dbReference type="PANTHER" id="PTHR10578:SF107">
    <property type="entry name" value="2-HYDROXYACID OXIDASE 1"/>
    <property type="match status" value="1"/>
</dbReference>
<evidence type="ECO:0000256" key="4">
    <source>
        <dbReference type="ARBA" id="ARBA00022643"/>
    </source>
</evidence>
<comment type="cofactor">
    <cofactor evidence="1">
        <name>FMN</name>
        <dbReference type="ChEBI" id="CHEBI:58210"/>
    </cofactor>
</comment>
<feature type="transmembrane region" description="Helical" evidence="10">
    <location>
        <begin position="171"/>
        <end position="192"/>
    </location>
</feature>
<dbReference type="AlphaFoldDB" id="U5T387"/>
<evidence type="ECO:0000256" key="10">
    <source>
        <dbReference type="SAM" id="Phobius"/>
    </source>
</evidence>
<dbReference type="CDD" id="cd02809">
    <property type="entry name" value="alpha_hydroxyacid_oxid_FMN"/>
    <property type="match status" value="1"/>
</dbReference>
<dbReference type="Gene3D" id="3.20.20.70">
    <property type="entry name" value="Aldolase class I"/>
    <property type="match status" value="1"/>
</dbReference>
<comment type="subcellular location">
    <subcellularLocation>
        <location evidence="2">Membrane</location>
        <topology evidence="2">Multi-pass membrane protein</topology>
    </subcellularLocation>
</comment>
<dbReference type="InterPro" id="IPR008259">
    <property type="entry name" value="FMN_hydac_DH_AS"/>
</dbReference>